<evidence type="ECO:0000256" key="2">
    <source>
        <dbReference type="ARBA" id="ARBA00022857"/>
    </source>
</evidence>
<evidence type="ECO:0000313" key="6">
    <source>
        <dbReference type="Proteomes" id="UP001168579"/>
    </source>
</evidence>
<dbReference type="PROSITE" id="PS00063">
    <property type="entry name" value="ALDOKETO_REDUCTASE_3"/>
    <property type="match status" value="1"/>
</dbReference>
<dbReference type="PROSITE" id="PS00062">
    <property type="entry name" value="ALDOKETO_REDUCTASE_2"/>
    <property type="match status" value="1"/>
</dbReference>
<evidence type="ECO:0000256" key="1">
    <source>
        <dbReference type="ARBA" id="ARBA00007905"/>
    </source>
</evidence>
<dbReference type="Gene3D" id="3.20.20.100">
    <property type="entry name" value="NADP-dependent oxidoreductase domain"/>
    <property type="match status" value="1"/>
</dbReference>
<dbReference type="Pfam" id="PF00248">
    <property type="entry name" value="Aldo_ket_red"/>
    <property type="match status" value="1"/>
</dbReference>
<dbReference type="SUPFAM" id="SSF51430">
    <property type="entry name" value="NAD(P)-linked oxidoreductase"/>
    <property type="match status" value="1"/>
</dbReference>
<evidence type="ECO:0000313" key="5">
    <source>
        <dbReference type="EMBL" id="MDO1512987.1"/>
    </source>
</evidence>
<dbReference type="PROSITE" id="PS00798">
    <property type="entry name" value="ALDOKETO_REDUCTASE_1"/>
    <property type="match status" value="1"/>
</dbReference>
<comment type="caution">
    <text evidence="5">The sequence shown here is derived from an EMBL/GenBank/DDBJ whole genome shotgun (WGS) entry which is preliminary data.</text>
</comment>
<evidence type="ECO:0000256" key="3">
    <source>
        <dbReference type="ARBA" id="ARBA00023002"/>
    </source>
</evidence>
<dbReference type="PANTHER" id="PTHR43827:SF3">
    <property type="entry name" value="NADP-DEPENDENT OXIDOREDUCTASE DOMAIN-CONTAINING PROTEIN"/>
    <property type="match status" value="1"/>
</dbReference>
<sequence length="281" mass="32522">MEKRFSITDLNGSFTLHNGVKMPYLGLGTYQADNEQEVVEAVKNAIEIGYRHIDTAAIYQNEEGVGKGLRESKVDRSELFVVSKVWNNDQGYESTIKAFEQSLERLGLDYLDLYLIHWPVRGKYTETWKALEYLYNQKRIRAIGVSNFLQHHLEDILEDCTVVPMVNQMEFHPHVVQQDLIDFCRAHAIQYESWSPFMQGEVFKLEICNELAKKYAKSVAQVILRYNLQKGIVAIPKSVHTERIRSNADIFEFELSKEDIAYLDSLENGKRTGPDPDNFDF</sequence>
<proteinExistence type="inferred from homology"/>
<keyword evidence="6" id="KW-1185">Reference proteome</keyword>
<dbReference type="RefSeq" id="WP_304435961.1">
    <property type="nucleotide sequence ID" value="NZ_JAUKUC010000001.1"/>
</dbReference>
<evidence type="ECO:0000259" key="4">
    <source>
        <dbReference type="Pfam" id="PF00248"/>
    </source>
</evidence>
<feature type="domain" description="NADP-dependent oxidoreductase" evidence="4">
    <location>
        <begin position="25"/>
        <end position="267"/>
    </location>
</feature>
<dbReference type="InterPro" id="IPR020471">
    <property type="entry name" value="AKR"/>
</dbReference>
<gene>
    <name evidence="5" type="ORF">Q2T41_10005</name>
</gene>
<dbReference type="Proteomes" id="UP001168579">
    <property type="component" value="Unassembled WGS sequence"/>
</dbReference>
<name>A0ABT8RRF3_9FLAO</name>
<keyword evidence="3" id="KW-0560">Oxidoreductase</keyword>
<organism evidence="5 6">
    <name type="scientific">Maribacter confluentis</name>
    <dbReference type="NCBI Taxonomy" id="1656093"/>
    <lineage>
        <taxon>Bacteria</taxon>
        <taxon>Pseudomonadati</taxon>
        <taxon>Bacteroidota</taxon>
        <taxon>Flavobacteriia</taxon>
        <taxon>Flavobacteriales</taxon>
        <taxon>Flavobacteriaceae</taxon>
        <taxon>Maribacter</taxon>
    </lineage>
</organism>
<keyword evidence="2" id="KW-0521">NADP</keyword>
<reference evidence="5" key="1">
    <citation type="journal article" date="2014" name="Int. J. Syst. Evol. Microbiol.">
        <title>Complete genome of a new Firmicutes species belonging to the dominant human colonic microbiota ('Ruminococcus bicirculans') reveals two chromosomes and a selective capacity to utilize plant glucans.</title>
        <authorList>
            <consortium name="NISC Comparative Sequencing Program"/>
            <person name="Wegmann U."/>
            <person name="Louis P."/>
            <person name="Goesmann A."/>
            <person name="Henrissat B."/>
            <person name="Duncan S.H."/>
            <person name="Flint H.J."/>
        </authorList>
    </citation>
    <scope>NUCLEOTIDE SEQUENCE</scope>
    <source>
        <strain evidence="5">CECT 8869</strain>
    </source>
</reference>
<dbReference type="InterPro" id="IPR018170">
    <property type="entry name" value="Aldo/ket_reductase_CS"/>
</dbReference>
<comment type="similarity">
    <text evidence="1">Belongs to the aldo/keto reductase family.</text>
</comment>
<dbReference type="InterPro" id="IPR023210">
    <property type="entry name" value="NADP_OxRdtase_dom"/>
</dbReference>
<accession>A0ABT8RRF3</accession>
<dbReference type="PIRSF" id="PIRSF000097">
    <property type="entry name" value="AKR"/>
    <property type="match status" value="1"/>
</dbReference>
<reference evidence="5" key="2">
    <citation type="submission" date="2023-06" db="EMBL/GenBank/DDBJ databases">
        <authorList>
            <person name="Lucena T."/>
            <person name="Sun Q."/>
        </authorList>
    </citation>
    <scope>NUCLEOTIDE SEQUENCE</scope>
    <source>
        <strain evidence="5">CECT 8869</strain>
    </source>
</reference>
<dbReference type="EMBL" id="JAUKUC010000001">
    <property type="protein sequence ID" value="MDO1512987.1"/>
    <property type="molecule type" value="Genomic_DNA"/>
</dbReference>
<protein>
    <submittedName>
        <fullName evidence="5">Aldo/keto reductase</fullName>
    </submittedName>
</protein>
<dbReference type="InterPro" id="IPR036812">
    <property type="entry name" value="NAD(P)_OxRdtase_dom_sf"/>
</dbReference>
<dbReference type="PANTHER" id="PTHR43827">
    <property type="entry name" value="2,5-DIKETO-D-GLUCONIC ACID REDUCTASE"/>
    <property type="match status" value="1"/>
</dbReference>
<dbReference type="PRINTS" id="PR00069">
    <property type="entry name" value="ALDKETRDTASE"/>
</dbReference>